<evidence type="ECO:0000313" key="2">
    <source>
        <dbReference type="Proteomes" id="UP001500503"/>
    </source>
</evidence>
<gene>
    <name evidence="1" type="ORF">GCM10023191_074510</name>
</gene>
<name>A0ABP8QVA7_9ACTN</name>
<evidence type="ECO:0000313" key="1">
    <source>
        <dbReference type="EMBL" id="GAA4511015.1"/>
    </source>
</evidence>
<keyword evidence="2" id="KW-1185">Reference proteome</keyword>
<protein>
    <submittedName>
        <fullName evidence="1">Uncharacterized protein</fullName>
    </submittedName>
</protein>
<accession>A0ABP8QVA7</accession>
<dbReference type="EMBL" id="BAABHF010000046">
    <property type="protein sequence ID" value="GAA4511015.1"/>
    <property type="molecule type" value="Genomic_DNA"/>
</dbReference>
<organism evidence="1 2">
    <name type="scientific">Actinoallomurus oryzae</name>
    <dbReference type="NCBI Taxonomy" id="502180"/>
    <lineage>
        <taxon>Bacteria</taxon>
        <taxon>Bacillati</taxon>
        <taxon>Actinomycetota</taxon>
        <taxon>Actinomycetes</taxon>
        <taxon>Streptosporangiales</taxon>
        <taxon>Thermomonosporaceae</taxon>
        <taxon>Actinoallomurus</taxon>
    </lineage>
</organism>
<comment type="caution">
    <text evidence="1">The sequence shown here is derived from an EMBL/GenBank/DDBJ whole genome shotgun (WGS) entry which is preliminary data.</text>
</comment>
<proteinExistence type="predicted"/>
<sequence length="222" mass="24574">MEAYTVRADTPRGALVTPRFVEPELADLVGRIQRVPWPQWNEPGDRMCQEVIELCRLQAARGLTVLSWLADGGAPGDAGDEVGWLLTTTRLTGHRQRRMYGAAERLAPPVRDLVIANFTWALSSAHGSRVTAPFFASRAYPDDGYAAAHTTMTLTQLWQRVPEVRQALAVAWAATRTPADWCRAAELQARYGGEVPVVTYPRGPFPPKSVTRPWINRLLGGE</sequence>
<dbReference type="Proteomes" id="UP001500503">
    <property type="component" value="Unassembled WGS sequence"/>
</dbReference>
<reference evidence="2" key="1">
    <citation type="journal article" date="2019" name="Int. J. Syst. Evol. Microbiol.">
        <title>The Global Catalogue of Microorganisms (GCM) 10K type strain sequencing project: providing services to taxonomists for standard genome sequencing and annotation.</title>
        <authorList>
            <consortium name="The Broad Institute Genomics Platform"/>
            <consortium name="The Broad Institute Genome Sequencing Center for Infectious Disease"/>
            <person name="Wu L."/>
            <person name="Ma J."/>
        </authorList>
    </citation>
    <scope>NUCLEOTIDE SEQUENCE [LARGE SCALE GENOMIC DNA]</scope>
    <source>
        <strain evidence="2">JCM 17933</strain>
    </source>
</reference>